<organism evidence="1">
    <name type="scientific">uncultured prokaryote</name>
    <dbReference type="NCBI Taxonomy" id="198431"/>
    <lineage>
        <taxon>unclassified sequences</taxon>
        <taxon>environmental samples</taxon>
    </lineage>
</organism>
<reference evidence="1" key="2">
    <citation type="submission" date="2015-07" db="EMBL/GenBank/DDBJ databases">
        <title>Plasmids, circular viruses and viroids from rat gut.</title>
        <authorList>
            <person name="Jorgensen T.J."/>
            <person name="Hansen M.A."/>
            <person name="Xu Z."/>
            <person name="Tabak M.A."/>
            <person name="Sorensen S.J."/>
            <person name="Hansen L.H."/>
        </authorList>
    </citation>
    <scope>NUCLEOTIDE SEQUENCE</scope>
    <source>
        <strain evidence="1">RGFK0855</strain>
    </source>
</reference>
<proteinExistence type="predicted"/>
<evidence type="ECO:0000313" key="1">
    <source>
        <dbReference type="EMBL" id="CRY95986.1"/>
    </source>
</evidence>
<accession>A0A0H5Q1W0</accession>
<protein>
    <submittedName>
        <fullName evidence="1">Uncharacterized protein</fullName>
    </submittedName>
</protein>
<dbReference type="EMBL" id="LN853459">
    <property type="protein sequence ID" value="CRY95986.1"/>
    <property type="molecule type" value="Genomic_DNA"/>
</dbReference>
<dbReference type="AlphaFoldDB" id="A0A0H5Q1W0"/>
<sequence>MRSACRHLPLIWQLSRGYEMNQQGRDRLTSYLVSAQSCLRYAEKAAERQGDDTWAEALLSLQLRIGALLEHQREEKAALDACRMRR</sequence>
<name>A0A0H5Q1W0_9ZZZZ</name>
<reference evidence="1" key="1">
    <citation type="submission" date="2015-06" db="EMBL/GenBank/DDBJ databases">
        <authorList>
            <person name="Joergensen T."/>
        </authorList>
    </citation>
    <scope>NUCLEOTIDE SEQUENCE</scope>
    <source>
        <strain evidence="1">RGFK0855</strain>
    </source>
</reference>